<dbReference type="EMBL" id="CP133594">
    <property type="protein sequence ID" value="WMW21728.1"/>
    <property type="molecule type" value="Genomic_DNA"/>
</dbReference>
<name>A0AA51UEY9_9EURY</name>
<protein>
    <submittedName>
        <fullName evidence="2">Uncharacterized protein</fullName>
    </submittedName>
</protein>
<keyword evidence="3" id="KW-1185">Reference proteome</keyword>
<feature type="transmembrane region" description="Helical" evidence="1">
    <location>
        <begin position="66"/>
        <end position="88"/>
    </location>
</feature>
<dbReference type="RefSeq" id="WP_309307518.1">
    <property type="nucleotide sequence ID" value="NZ_CP133594.1"/>
</dbReference>
<dbReference type="Proteomes" id="UP001183006">
    <property type="component" value="Chromosome"/>
</dbReference>
<feature type="transmembrane region" description="Helical" evidence="1">
    <location>
        <begin position="39"/>
        <end position="60"/>
    </location>
</feature>
<evidence type="ECO:0000313" key="2">
    <source>
        <dbReference type="EMBL" id="WMW21728.1"/>
    </source>
</evidence>
<gene>
    <name evidence="2" type="ORF">RE476_10110</name>
</gene>
<dbReference type="AlphaFoldDB" id="A0AA51UEY9"/>
<evidence type="ECO:0000256" key="1">
    <source>
        <dbReference type="SAM" id="Phobius"/>
    </source>
</evidence>
<evidence type="ECO:0000313" key="3">
    <source>
        <dbReference type="Proteomes" id="UP001183006"/>
    </source>
</evidence>
<feature type="transmembrane region" description="Helical" evidence="1">
    <location>
        <begin position="122"/>
        <end position="141"/>
    </location>
</feature>
<keyword evidence="1" id="KW-0472">Membrane</keyword>
<keyword evidence="1" id="KW-1133">Transmembrane helix</keyword>
<organism evidence="2 3">
    <name type="scientific">Methanolobus mangrovi</name>
    <dbReference type="NCBI Taxonomy" id="3072977"/>
    <lineage>
        <taxon>Archaea</taxon>
        <taxon>Methanobacteriati</taxon>
        <taxon>Methanobacteriota</taxon>
        <taxon>Stenosarchaea group</taxon>
        <taxon>Methanomicrobia</taxon>
        <taxon>Methanosarcinales</taxon>
        <taxon>Methanosarcinaceae</taxon>
        <taxon>Methanolobus</taxon>
    </lineage>
</organism>
<feature type="transmembrane region" description="Helical" evidence="1">
    <location>
        <begin position="97"/>
        <end position="116"/>
    </location>
</feature>
<feature type="transmembrane region" description="Helical" evidence="1">
    <location>
        <begin position="12"/>
        <end position="32"/>
    </location>
</feature>
<sequence>MQILIPDIIDTALIGGVISLFLLANILVKNYLKINLRDVGADLAIGALVIQLAFISTLLIDKQMDYFWNNVILAICFGSIWVACLWLAGKKDALTDMFSYTIGTFALAASIMHYLGTFKPTGMILLLVYSFILSVVAFLLADYLRTEAVRNNYDKFVKDLQIYDMNESYRKLEAGKENLDPLQPVIDIIRGAVRNNDDFVATIGIRKIPEICSKVLAASGNKNLIIKRINMHLYKLAILAEDEKDRFAMMEVIDAFGSVGNQCAKAGMESFTLQTIDSMTSFFEMHREREYFPQLDKLTLIKRSKNPKDLFNIVTNKVVSTPLHKLAIASGDIGTTSAKNDMLDPTERSVILLKKIALDAAANKDTATLGNIRQVLLEVARTVDNKDQDHLKKLIIYALRDIGIKAVQESPNLKRHECLDKVIETLEEIGDIFGKDSILDVTAALKDIGVVAARKHSDEKVSGIIPVMEHFCTVAAKEDNEDQASHAINAILEVCEISIKEQMVESTASSSKSFANLSNIESISVMVNEAIFEIGKYREIDTEMYALFDKTYRKSGGR</sequence>
<accession>A0AA51UEY9</accession>
<proteinExistence type="predicted"/>
<keyword evidence="1" id="KW-0812">Transmembrane</keyword>
<reference evidence="2" key="1">
    <citation type="submission" date="2023-08" db="EMBL/GenBank/DDBJ databases">
        <title>Methanolobus mangrovi sp. nov. and Methanolobus sediminis sp. nov, two novel methylotrophic methanogens isolated from mangrove sediments in China.</title>
        <authorList>
            <person name="Zhou J."/>
        </authorList>
    </citation>
    <scope>NUCLEOTIDE SEQUENCE</scope>
    <source>
        <strain evidence="2">FTZ2</strain>
    </source>
</reference>
<dbReference type="GeneID" id="84230497"/>
<dbReference type="KEGG" id="mmav:RE476_10110"/>